<keyword evidence="2" id="KW-1185">Reference proteome</keyword>
<organism evidence="1 2">
    <name type="scientific">Alteromonas salexigens</name>
    <dbReference type="NCBI Taxonomy" id="2982530"/>
    <lineage>
        <taxon>Bacteria</taxon>
        <taxon>Pseudomonadati</taxon>
        <taxon>Pseudomonadota</taxon>
        <taxon>Gammaproteobacteria</taxon>
        <taxon>Alteromonadales</taxon>
        <taxon>Alteromonadaceae</taxon>
        <taxon>Alteromonas/Salinimonas group</taxon>
        <taxon>Alteromonas</taxon>
    </lineage>
</organism>
<proteinExistence type="predicted"/>
<dbReference type="EMBL" id="JAOTJC010000012">
    <property type="protein sequence ID" value="MCU7555476.1"/>
    <property type="molecule type" value="Genomic_DNA"/>
</dbReference>
<protein>
    <submittedName>
        <fullName evidence="1">Uncharacterized protein</fullName>
    </submittedName>
</protein>
<dbReference type="RefSeq" id="WP_262995184.1">
    <property type="nucleotide sequence ID" value="NZ_JAOTJC010000012.1"/>
</dbReference>
<dbReference type="Proteomes" id="UP001209257">
    <property type="component" value="Unassembled WGS sequence"/>
</dbReference>
<accession>A0ABT2VTA4</accession>
<reference evidence="2" key="1">
    <citation type="submission" date="2023-07" db="EMBL/GenBank/DDBJ databases">
        <title>Study on multiphase classification of strain Alteromonas salexigens isolated from the Yellow Sea.</title>
        <authorList>
            <person name="Sun L."/>
        </authorList>
    </citation>
    <scope>NUCLEOTIDE SEQUENCE [LARGE SCALE GENOMIC DNA]</scope>
    <source>
        <strain evidence="2">ASW11-19</strain>
    </source>
</reference>
<comment type="caution">
    <text evidence="1">The sequence shown here is derived from an EMBL/GenBank/DDBJ whole genome shotgun (WGS) entry which is preliminary data.</text>
</comment>
<sequence length="88" mass="9858">MNQHELRIEMNDGKWMVDIFTDKNDDGVFDLISPNTSTEVALAEEHMYGFRYNLSAPANTGFKIFLDDKVIAEGEVDDSGMLTGRGVL</sequence>
<evidence type="ECO:0000313" key="2">
    <source>
        <dbReference type="Proteomes" id="UP001209257"/>
    </source>
</evidence>
<evidence type="ECO:0000313" key="1">
    <source>
        <dbReference type="EMBL" id="MCU7555476.1"/>
    </source>
</evidence>
<name>A0ABT2VTA4_9ALTE</name>
<gene>
    <name evidence="1" type="ORF">OCL06_12845</name>
</gene>